<dbReference type="InterPro" id="IPR036691">
    <property type="entry name" value="Endo/exonu/phosph_ase_sf"/>
</dbReference>
<proteinExistence type="predicted"/>
<evidence type="ECO:0000313" key="2">
    <source>
        <dbReference type="EMBL" id="SVA19059.1"/>
    </source>
</evidence>
<accession>A0A381TT90</accession>
<dbReference type="PANTHER" id="PTHR12121">
    <property type="entry name" value="CARBON CATABOLITE REPRESSOR PROTEIN 4"/>
    <property type="match status" value="1"/>
</dbReference>
<protein>
    <recommendedName>
        <fullName evidence="1">Endonuclease/exonuclease/phosphatase domain-containing protein</fullName>
    </recommendedName>
</protein>
<reference evidence="2" key="1">
    <citation type="submission" date="2018-05" db="EMBL/GenBank/DDBJ databases">
        <authorList>
            <person name="Lanie J.A."/>
            <person name="Ng W.-L."/>
            <person name="Kazmierczak K.M."/>
            <person name="Andrzejewski T.M."/>
            <person name="Davidsen T.M."/>
            <person name="Wayne K.J."/>
            <person name="Tettelin H."/>
            <person name="Glass J.I."/>
            <person name="Rusch D."/>
            <person name="Podicherti R."/>
            <person name="Tsui H.-C.T."/>
            <person name="Winkler M.E."/>
        </authorList>
    </citation>
    <scope>NUCLEOTIDE SEQUENCE</scope>
</reference>
<organism evidence="2">
    <name type="scientific">marine metagenome</name>
    <dbReference type="NCBI Taxonomy" id="408172"/>
    <lineage>
        <taxon>unclassified sequences</taxon>
        <taxon>metagenomes</taxon>
        <taxon>ecological metagenomes</taxon>
    </lineage>
</organism>
<dbReference type="InterPro" id="IPR050410">
    <property type="entry name" value="CCR4/nocturin_mRNA_transcr"/>
</dbReference>
<dbReference type="GO" id="GO:0000175">
    <property type="term" value="F:3'-5'-RNA exonuclease activity"/>
    <property type="evidence" value="ECO:0007669"/>
    <property type="project" value="TreeGrafter"/>
</dbReference>
<dbReference type="InterPro" id="IPR005135">
    <property type="entry name" value="Endo/exonuclease/phosphatase"/>
</dbReference>
<dbReference type="PANTHER" id="PTHR12121:SF36">
    <property type="entry name" value="ENDONUCLEASE_EXONUCLEASE_PHOSPHATASE DOMAIN-CONTAINING PROTEIN"/>
    <property type="match status" value="1"/>
</dbReference>
<feature type="domain" description="Endonuclease/exonuclease/phosphatase" evidence="1">
    <location>
        <begin position="34"/>
        <end position="277"/>
    </location>
</feature>
<gene>
    <name evidence="2" type="ORF">METZ01_LOCUS71913</name>
</gene>
<dbReference type="Pfam" id="PF03372">
    <property type="entry name" value="Exo_endo_phos"/>
    <property type="match status" value="1"/>
</dbReference>
<dbReference type="Gene3D" id="3.60.10.10">
    <property type="entry name" value="Endonuclease/exonuclease/phosphatase"/>
    <property type="match status" value="1"/>
</dbReference>
<dbReference type="AlphaFoldDB" id="A0A381TT90"/>
<name>A0A381TT90_9ZZZZ</name>
<evidence type="ECO:0000259" key="1">
    <source>
        <dbReference type="Pfam" id="PF03372"/>
    </source>
</evidence>
<dbReference type="CDD" id="cd09083">
    <property type="entry name" value="EEP-1"/>
    <property type="match status" value="1"/>
</dbReference>
<sequence length="287" mass="33112">MTSSYFRTPALLILLFCLTWPEKKTEAAETIKVMTFNIRYASAFGANSWPKRRAGVVEVIREQKPGIIGTQEGLHHQLLYMDKELAEYKWIGVGREGGKRGEFMAIFYRSDRLKPLEEKHFWLSDTPKVVGSASWGNTVKRMVTWVRFLDRKTHKEFYFWNTHFDHRSQPSREKSALLINKRVAALQTKLPVILVGDFNAVAKANRAYDTLTTTGGFKDTFVSAKEKVNADWNTFNSFRKTNKGKRRIDWILTKGPAKTDHTEIVLFDETKQLPSDHQPVTAIIRIQ</sequence>
<dbReference type="SUPFAM" id="SSF56219">
    <property type="entry name" value="DNase I-like"/>
    <property type="match status" value="1"/>
</dbReference>
<dbReference type="EMBL" id="UINC01005099">
    <property type="protein sequence ID" value="SVA19059.1"/>
    <property type="molecule type" value="Genomic_DNA"/>
</dbReference>